<dbReference type="CDD" id="cd01949">
    <property type="entry name" value="GGDEF"/>
    <property type="match status" value="1"/>
</dbReference>
<feature type="domain" description="EAL" evidence="1">
    <location>
        <begin position="18"/>
        <end position="268"/>
    </location>
</feature>
<dbReference type="PANTHER" id="PTHR33121:SF76">
    <property type="entry name" value="SIGNALING PROTEIN"/>
    <property type="match status" value="1"/>
</dbReference>
<dbReference type="PANTHER" id="PTHR33121">
    <property type="entry name" value="CYCLIC DI-GMP PHOSPHODIESTERASE PDEF"/>
    <property type="match status" value="1"/>
</dbReference>
<dbReference type="InterPro" id="IPR000160">
    <property type="entry name" value="GGDEF_dom"/>
</dbReference>
<dbReference type="InterPro" id="IPR035919">
    <property type="entry name" value="EAL_sf"/>
</dbReference>
<dbReference type="EMBL" id="MLJW01000004">
    <property type="protein sequence ID" value="OIR17671.1"/>
    <property type="molecule type" value="Genomic_DNA"/>
</dbReference>
<dbReference type="Pfam" id="PF00563">
    <property type="entry name" value="EAL"/>
    <property type="match status" value="1"/>
</dbReference>
<evidence type="ECO:0000313" key="4">
    <source>
        <dbReference type="EMBL" id="OIR17671.1"/>
    </source>
</evidence>
<dbReference type="Pfam" id="PF00990">
    <property type="entry name" value="GGDEF"/>
    <property type="match status" value="1"/>
</dbReference>
<sequence length="607" mass="68196">MNAIVKNICLDEVTVCSSEAMCLHLHDIVQSSQLTAVFQPILDMHQAKVIGFEGLIRGPVGSMLHAPIELFDVARNCGMVTDVEYLSRRVVLESFARQNLPGKIFLNISPDILLQKDSRTGETLKYIEELGLKPNQVIIELTENAKTLDYQLLRDATQHYRSMGFEIAIDDLGEGFSGLRLWSEIRPNYVKIDKHFIHEINLDPVKQQFARSIQEIAEKSGARVIAEGIETQAELMAVRDLGIAYGQGYYIAKPNAVPTQEASAETTSLLKRFEIARDNLLQNRATVGKLLKTSPSVDPLCHNEDVFKMFDENAELYSIPVVNNGRPVGLISRSVMINDYARPYRRELYGRRPCEMMMDTSALIVDKTVSLQDLSDLILQSKPHHLAVGFIITENGQYLGMGSGHDLLRLITKMQIDTARYANPLTLLPGNVPISEQIDSLLQAGTSFVACYCDLDNFKPFNDVYGYKKGDEIIQKTGRLLTDICGAYDFIGHIGGDDFIVLFQSKNWQERCETLLSHITETFPEFYSDEDRQRGGTEIEDRQGVRRFHPFISLSIGALVVDSNHYQSHHEVSTACVNAKKQAKKISGNSLFIERRGEEKPNLEMAA</sequence>
<dbReference type="SUPFAM" id="SSF54631">
    <property type="entry name" value="CBS-domain pair"/>
    <property type="match status" value="1"/>
</dbReference>
<dbReference type="Gene3D" id="3.10.580.10">
    <property type="entry name" value="CBS-domain"/>
    <property type="match status" value="1"/>
</dbReference>
<dbReference type="SMART" id="SM00052">
    <property type="entry name" value="EAL"/>
    <property type="match status" value="1"/>
</dbReference>
<dbReference type="Gene3D" id="3.20.20.450">
    <property type="entry name" value="EAL domain"/>
    <property type="match status" value="1"/>
</dbReference>
<dbReference type="GO" id="GO:0071111">
    <property type="term" value="F:cyclic-guanylate-specific phosphodiesterase activity"/>
    <property type="evidence" value="ECO:0007669"/>
    <property type="project" value="InterPro"/>
</dbReference>
<feature type="domain" description="GGDEF" evidence="2">
    <location>
        <begin position="446"/>
        <end position="596"/>
    </location>
</feature>
<dbReference type="PROSITE" id="PS51371">
    <property type="entry name" value="CBS"/>
    <property type="match status" value="1"/>
</dbReference>
<dbReference type="InterPro" id="IPR029787">
    <property type="entry name" value="Nucleotide_cyclase"/>
</dbReference>
<accession>A0A1J5T9S9</accession>
<dbReference type="InterPro" id="IPR001633">
    <property type="entry name" value="EAL_dom"/>
</dbReference>
<proteinExistence type="predicted"/>
<name>A0A1J5T9S9_9ZZZZ</name>
<protein>
    <submittedName>
        <fullName evidence="4">Putative membrane protein YjcC</fullName>
    </submittedName>
</protein>
<dbReference type="CDD" id="cd04598">
    <property type="entry name" value="CBS_pair_GGDEF_EAL"/>
    <property type="match status" value="1"/>
</dbReference>
<feature type="domain" description="CBS" evidence="3">
    <location>
        <begin position="358"/>
        <end position="418"/>
    </location>
</feature>
<dbReference type="AlphaFoldDB" id="A0A1J5T9S9"/>
<gene>
    <name evidence="4" type="primary">yjcC_3</name>
    <name evidence="4" type="ORF">GALL_18910</name>
</gene>
<dbReference type="PROSITE" id="PS50887">
    <property type="entry name" value="GGDEF"/>
    <property type="match status" value="1"/>
</dbReference>
<dbReference type="SUPFAM" id="SSF55073">
    <property type="entry name" value="Nucleotide cyclase"/>
    <property type="match status" value="1"/>
</dbReference>
<dbReference type="InterPro" id="IPR050706">
    <property type="entry name" value="Cyclic-di-GMP_PDE-like"/>
</dbReference>
<dbReference type="CDD" id="cd01948">
    <property type="entry name" value="EAL"/>
    <property type="match status" value="1"/>
</dbReference>
<dbReference type="Gene3D" id="3.30.70.270">
    <property type="match status" value="1"/>
</dbReference>
<dbReference type="Pfam" id="PF00571">
    <property type="entry name" value="CBS"/>
    <property type="match status" value="1"/>
</dbReference>
<evidence type="ECO:0000259" key="3">
    <source>
        <dbReference type="PROSITE" id="PS51371"/>
    </source>
</evidence>
<evidence type="ECO:0000259" key="2">
    <source>
        <dbReference type="PROSITE" id="PS50887"/>
    </source>
</evidence>
<organism evidence="4">
    <name type="scientific">mine drainage metagenome</name>
    <dbReference type="NCBI Taxonomy" id="410659"/>
    <lineage>
        <taxon>unclassified sequences</taxon>
        <taxon>metagenomes</taxon>
        <taxon>ecological metagenomes</taxon>
    </lineage>
</organism>
<comment type="caution">
    <text evidence="4">The sequence shown here is derived from an EMBL/GenBank/DDBJ whole genome shotgun (WGS) entry which is preliminary data.</text>
</comment>
<evidence type="ECO:0000259" key="1">
    <source>
        <dbReference type="PROSITE" id="PS50883"/>
    </source>
</evidence>
<dbReference type="PROSITE" id="PS50883">
    <property type="entry name" value="EAL"/>
    <property type="match status" value="1"/>
</dbReference>
<dbReference type="InterPro" id="IPR043128">
    <property type="entry name" value="Rev_trsase/Diguanyl_cyclase"/>
</dbReference>
<reference evidence="4" key="1">
    <citation type="submission" date="2016-10" db="EMBL/GenBank/DDBJ databases">
        <title>Sequence of Gallionella enrichment culture.</title>
        <authorList>
            <person name="Poehlein A."/>
            <person name="Muehling M."/>
            <person name="Daniel R."/>
        </authorList>
    </citation>
    <scope>NUCLEOTIDE SEQUENCE</scope>
</reference>
<dbReference type="InterPro" id="IPR046342">
    <property type="entry name" value="CBS_dom_sf"/>
</dbReference>
<dbReference type="SUPFAM" id="SSF141868">
    <property type="entry name" value="EAL domain-like"/>
    <property type="match status" value="1"/>
</dbReference>
<dbReference type="InterPro" id="IPR000644">
    <property type="entry name" value="CBS_dom"/>
</dbReference>
<dbReference type="NCBIfam" id="TIGR00254">
    <property type="entry name" value="GGDEF"/>
    <property type="match status" value="1"/>
</dbReference>
<dbReference type="SMART" id="SM00267">
    <property type="entry name" value="GGDEF"/>
    <property type="match status" value="1"/>
</dbReference>